<name>A0A7W8FFE2_9BACT</name>
<dbReference type="PANTHER" id="PTHR34071">
    <property type="entry name" value="5-NITROIMIDAZOLE ANTIBIOTICS RESISTANCE PROTEIN, NIMA-FAMILY-RELATED PROTEIN-RELATED"/>
    <property type="match status" value="1"/>
</dbReference>
<keyword evidence="2" id="KW-1185">Reference proteome</keyword>
<evidence type="ECO:0000313" key="1">
    <source>
        <dbReference type="EMBL" id="MBB5143853.1"/>
    </source>
</evidence>
<dbReference type="InterPro" id="IPR024747">
    <property type="entry name" value="Pyridox_Oxase-rel"/>
</dbReference>
<accession>A0A7W8FFE2</accession>
<proteinExistence type="predicted"/>
<dbReference type="Proteomes" id="UP000539075">
    <property type="component" value="Unassembled WGS sequence"/>
</dbReference>
<evidence type="ECO:0008006" key="3">
    <source>
        <dbReference type="Google" id="ProtNLM"/>
    </source>
</evidence>
<gene>
    <name evidence="1" type="ORF">HNQ38_001953</name>
</gene>
<comment type="caution">
    <text evidence="1">The sequence shown here is derived from an EMBL/GenBank/DDBJ whole genome shotgun (WGS) entry which is preliminary data.</text>
</comment>
<dbReference type="Gene3D" id="2.30.110.10">
    <property type="entry name" value="Electron Transport, Fmn-binding Protein, Chain A"/>
    <property type="match status" value="1"/>
</dbReference>
<reference evidence="1 2" key="1">
    <citation type="submission" date="2020-08" db="EMBL/GenBank/DDBJ databases">
        <title>Genomic Encyclopedia of Type Strains, Phase IV (KMG-IV): sequencing the most valuable type-strain genomes for metagenomic binning, comparative biology and taxonomic classification.</title>
        <authorList>
            <person name="Goeker M."/>
        </authorList>
    </citation>
    <scope>NUCLEOTIDE SEQUENCE [LARGE SCALE GENOMIC DNA]</scope>
    <source>
        <strain evidence="1 2">DSM 11275</strain>
    </source>
</reference>
<dbReference type="SUPFAM" id="SSF50475">
    <property type="entry name" value="FMN-binding split barrel"/>
    <property type="match status" value="1"/>
</dbReference>
<dbReference type="EMBL" id="JACHGO010000005">
    <property type="protein sequence ID" value="MBB5143853.1"/>
    <property type="molecule type" value="Genomic_DNA"/>
</dbReference>
<dbReference type="Pfam" id="PF12900">
    <property type="entry name" value="Pyridox_ox_2"/>
    <property type="match status" value="1"/>
</dbReference>
<dbReference type="RefSeq" id="WP_246388082.1">
    <property type="nucleotide sequence ID" value="NZ_JACHGO010000005.1"/>
</dbReference>
<evidence type="ECO:0000313" key="2">
    <source>
        <dbReference type="Proteomes" id="UP000539075"/>
    </source>
</evidence>
<protein>
    <recommendedName>
        <fullName evidence="3">Pyridoxamine 5'-phosphate oxidase family protein</fullName>
    </recommendedName>
</protein>
<dbReference type="InterPro" id="IPR012349">
    <property type="entry name" value="Split_barrel_FMN-bd"/>
</dbReference>
<organism evidence="1 2">
    <name type="scientific">Desulfovibrio intestinalis</name>
    <dbReference type="NCBI Taxonomy" id="58621"/>
    <lineage>
        <taxon>Bacteria</taxon>
        <taxon>Pseudomonadati</taxon>
        <taxon>Thermodesulfobacteriota</taxon>
        <taxon>Desulfovibrionia</taxon>
        <taxon>Desulfovibrionales</taxon>
        <taxon>Desulfovibrionaceae</taxon>
        <taxon>Desulfovibrio</taxon>
    </lineage>
</organism>
<dbReference type="PANTHER" id="PTHR34071:SF2">
    <property type="entry name" value="FLAVIN-NUCLEOTIDE-BINDING PROTEIN"/>
    <property type="match status" value="1"/>
</dbReference>
<sequence>MKKYPLAQEKIVELLTSEQIGRLATTGPDGFPYITPVHFVFMSDKIFIHGLAAGEKLANIKNDGLVGFEIDKMHGFVQDELPCDTNTSYESVIIRGHAALVTDIDTKIAVLNALVDKYIPQHSGKSYPDAMLKMTGIVEISIQSCTGKHYPAWAQKELFQTFAHWRIFG</sequence>
<dbReference type="AlphaFoldDB" id="A0A7W8FFE2"/>